<evidence type="ECO:0000313" key="2">
    <source>
        <dbReference type="EMBL" id="HHE55999.1"/>
    </source>
</evidence>
<name>A0A7V5H525_CALAY</name>
<feature type="non-terminal residue" evidence="2">
    <location>
        <position position="755"/>
    </location>
</feature>
<reference evidence="2" key="1">
    <citation type="journal article" date="2020" name="mSystems">
        <title>Genome- and Community-Level Interaction Insights into Carbon Utilization and Element Cycling Functions of Hydrothermarchaeota in Hydrothermal Sediment.</title>
        <authorList>
            <person name="Zhou Z."/>
            <person name="Liu Y."/>
            <person name="Xu W."/>
            <person name="Pan J."/>
            <person name="Luo Z.H."/>
            <person name="Li M."/>
        </authorList>
    </citation>
    <scope>NUCLEOTIDE SEQUENCE [LARGE SCALE GENOMIC DNA]</scope>
    <source>
        <strain evidence="2">HyVt-76</strain>
    </source>
</reference>
<sequence>MKEKNLFVRQTPFLCKAKPVQGEVIERFGDRWYKISNFDQMSPFLMNIVSDSDIWMFISSNGALTAGRRNPDNALFPYYTDDRLHDSQDITGSKTILWVLHDSRAFLWEPFSAKYDGIYHTQRNIYKNMLGNKLIFEEINHDLNLSFHYAWMNSDALGLVKKSWLTNLDTSPVRIKVLDGLLNILPPGISRRFQNEFSNLADAYKKNELIKGTTLALFTMSSLPTDKAEPNEALKVNTVWSTGLGKTEILLSAAQLPNFRCRGSVQTEWEAKGERGAYFVCSELELTGNESKEWGFVAELNQNHASVSQLLQRLRNEKELLRLVEKEVEKSWQRLQQLVNAADGFQATSSPANDFRHCSNTMFNIMRGGIPANGYLINTYDFQQYLKRTFKPVAERYALKLKNLPETIPFQELKQLGDGADRDFAKLCLEYLPLTFGRRHGDPSRPWNSFSIEIRDNQGNPIYNYQGNWRDIFQNWEALAFSYSLFIENMIAKFVNASSADGYNPYRVTKDGFEWEELNPEDEWANIGYWGDHQIIYLLKLLEMSAKYHPGELQNWLQKPLFTYAHIPYKIKPYEELIRDPHNTIDFDEELNEALAQRVKELGSSAKLVTDSNGDIYYVNLAEKLLVPLLVKLSNFIPEAGIWMNTQRPEWNDANNALVGFGASMVTLYYLRRYLTFCLELFKSVSEEQFEFSAIVAKLFNRILDTLTANKQLLKSSLTEQQRKALLDQLGQAGSDHRWAFYRNGFDRQRKTISA</sequence>
<protein>
    <recommendedName>
        <fullName evidence="3">Cellobiose phosphorylase</fullName>
    </recommendedName>
</protein>
<keyword evidence="1" id="KW-0175">Coiled coil</keyword>
<accession>A0A7V5H525</accession>
<organism evidence="2">
    <name type="scientific">Caldithrix abyssi</name>
    <dbReference type="NCBI Taxonomy" id="187145"/>
    <lineage>
        <taxon>Bacteria</taxon>
        <taxon>Pseudomonadati</taxon>
        <taxon>Calditrichota</taxon>
        <taxon>Calditrichia</taxon>
        <taxon>Calditrichales</taxon>
        <taxon>Calditrichaceae</taxon>
        <taxon>Caldithrix</taxon>
    </lineage>
</organism>
<dbReference type="Proteomes" id="UP000886111">
    <property type="component" value="Unassembled WGS sequence"/>
</dbReference>
<comment type="caution">
    <text evidence="2">The sequence shown here is derived from an EMBL/GenBank/DDBJ whole genome shotgun (WGS) entry which is preliminary data.</text>
</comment>
<dbReference type="AlphaFoldDB" id="A0A7V5H525"/>
<feature type="coiled-coil region" evidence="1">
    <location>
        <begin position="297"/>
        <end position="331"/>
    </location>
</feature>
<dbReference type="EMBL" id="DRTD01000707">
    <property type="protein sequence ID" value="HHE55999.1"/>
    <property type="molecule type" value="Genomic_DNA"/>
</dbReference>
<evidence type="ECO:0000256" key="1">
    <source>
        <dbReference type="SAM" id="Coils"/>
    </source>
</evidence>
<gene>
    <name evidence="2" type="ORF">ENL21_09470</name>
</gene>
<evidence type="ECO:0008006" key="3">
    <source>
        <dbReference type="Google" id="ProtNLM"/>
    </source>
</evidence>
<proteinExistence type="predicted"/>